<dbReference type="InterPro" id="IPR036388">
    <property type="entry name" value="WH-like_DNA-bd_sf"/>
</dbReference>
<feature type="modified residue" description="4-aspartylphosphate" evidence="3">
    <location>
        <position position="50"/>
    </location>
</feature>
<gene>
    <name evidence="6" type="primary">desR_1</name>
    <name evidence="6" type="ORF">Aru02nite_17080</name>
</gene>
<organism evidence="6 7">
    <name type="scientific">Actinocatenispora rupis</name>
    <dbReference type="NCBI Taxonomy" id="519421"/>
    <lineage>
        <taxon>Bacteria</taxon>
        <taxon>Bacillati</taxon>
        <taxon>Actinomycetota</taxon>
        <taxon>Actinomycetes</taxon>
        <taxon>Micromonosporales</taxon>
        <taxon>Micromonosporaceae</taxon>
        <taxon>Actinocatenispora</taxon>
    </lineage>
</organism>
<evidence type="ECO:0000256" key="2">
    <source>
        <dbReference type="ARBA" id="ARBA00023125"/>
    </source>
</evidence>
<accession>A0A8J3N8Z2</accession>
<feature type="domain" description="HTH luxR-type" evidence="4">
    <location>
        <begin position="135"/>
        <end position="200"/>
    </location>
</feature>
<proteinExistence type="predicted"/>
<dbReference type="GO" id="GO:0006355">
    <property type="term" value="P:regulation of DNA-templated transcription"/>
    <property type="evidence" value="ECO:0007669"/>
    <property type="project" value="InterPro"/>
</dbReference>
<dbReference type="GO" id="GO:0003677">
    <property type="term" value="F:DNA binding"/>
    <property type="evidence" value="ECO:0007669"/>
    <property type="project" value="UniProtKB-KW"/>
</dbReference>
<dbReference type="InterPro" id="IPR000792">
    <property type="entry name" value="Tscrpt_reg_LuxR_C"/>
</dbReference>
<dbReference type="CDD" id="cd17535">
    <property type="entry name" value="REC_NarL-like"/>
    <property type="match status" value="1"/>
</dbReference>
<evidence type="ECO:0000259" key="4">
    <source>
        <dbReference type="PROSITE" id="PS50043"/>
    </source>
</evidence>
<keyword evidence="2 6" id="KW-0238">DNA-binding</keyword>
<evidence type="ECO:0000256" key="1">
    <source>
        <dbReference type="ARBA" id="ARBA00022553"/>
    </source>
</evidence>
<dbReference type="InterPro" id="IPR039420">
    <property type="entry name" value="WalR-like"/>
</dbReference>
<keyword evidence="7" id="KW-1185">Reference proteome</keyword>
<protein>
    <submittedName>
        <fullName evidence="6">DNA-binding response regulator</fullName>
    </submittedName>
</protein>
<comment type="caution">
    <text evidence="6">The sequence shown here is derived from an EMBL/GenBank/DDBJ whole genome shotgun (WGS) entry which is preliminary data.</text>
</comment>
<evidence type="ECO:0000313" key="6">
    <source>
        <dbReference type="EMBL" id="GID10819.1"/>
    </source>
</evidence>
<dbReference type="Pfam" id="PF00072">
    <property type="entry name" value="Response_reg"/>
    <property type="match status" value="1"/>
</dbReference>
<dbReference type="CDD" id="cd06170">
    <property type="entry name" value="LuxR_C_like"/>
    <property type="match status" value="1"/>
</dbReference>
<dbReference type="PRINTS" id="PR00038">
    <property type="entry name" value="HTHLUXR"/>
</dbReference>
<dbReference type="SUPFAM" id="SSF46894">
    <property type="entry name" value="C-terminal effector domain of the bipartite response regulators"/>
    <property type="match status" value="1"/>
</dbReference>
<reference evidence="6" key="1">
    <citation type="submission" date="2021-01" db="EMBL/GenBank/DDBJ databases">
        <title>Whole genome shotgun sequence of Actinocatenispora rupis NBRC 107355.</title>
        <authorList>
            <person name="Komaki H."/>
            <person name="Tamura T."/>
        </authorList>
    </citation>
    <scope>NUCLEOTIDE SEQUENCE</scope>
    <source>
        <strain evidence="6">NBRC 107355</strain>
    </source>
</reference>
<dbReference type="PANTHER" id="PTHR43214">
    <property type="entry name" value="TWO-COMPONENT RESPONSE REGULATOR"/>
    <property type="match status" value="1"/>
</dbReference>
<dbReference type="Gene3D" id="1.10.10.10">
    <property type="entry name" value="Winged helix-like DNA-binding domain superfamily/Winged helix DNA-binding domain"/>
    <property type="match status" value="1"/>
</dbReference>
<dbReference type="SUPFAM" id="SSF52172">
    <property type="entry name" value="CheY-like"/>
    <property type="match status" value="1"/>
</dbReference>
<keyword evidence="1 3" id="KW-0597">Phosphoprotein</keyword>
<dbReference type="EMBL" id="BOMB01000010">
    <property type="protein sequence ID" value="GID10819.1"/>
    <property type="molecule type" value="Genomic_DNA"/>
</dbReference>
<evidence type="ECO:0000313" key="7">
    <source>
        <dbReference type="Proteomes" id="UP000612808"/>
    </source>
</evidence>
<feature type="domain" description="Response regulatory" evidence="5">
    <location>
        <begin position="1"/>
        <end position="115"/>
    </location>
</feature>
<sequence length="212" mass="22318">MLVCDDHLVFAESLALVFVDAGHTVTGVTGTVDEVVDLLGTTDVDVCVLDVHLADGDLVDRLAEIRAAAPDARLVLLTGRLEPGLAPLALAAGVAGLVHKGQHVGGILDAVRRVHAGETVVDPVYRRPARAEPALYRLAAFLTPREREVLCRLVRGEHTAALARAMGITPATARCHIQSVLTKLGAHTRLEAATTAVRTGLVSAETGRWLAA</sequence>
<dbReference type="SMART" id="SM00448">
    <property type="entry name" value="REC"/>
    <property type="match status" value="1"/>
</dbReference>
<dbReference type="PROSITE" id="PS50043">
    <property type="entry name" value="HTH_LUXR_2"/>
    <property type="match status" value="1"/>
</dbReference>
<dbReference type="InterPro" id="IPR001789">
    <property type="entry name" value="Sig_transdc_resp-reg_receiver"/>
</dbReference>
<dbReference type="PANTHER" id="PTHR43214:SF42">
    <property type="entry name" value="TRANSCRIPTIONAL REGULATORY PROTEIN DESR"/>
    <property type="match status" value="1"/>
</dbReference>
<name>A0A8J3N8Z2_9ACTN</name>
<dbReference type="GO" id="GO:0000160">
    <property type="term" value="P:phosphorelay signal transduction system"/>
    <property type="evidence" value="ECO:0007669"/>
    <property type="project" value="InterPro"/>
</dbReference>
<dbReference type="InterPro" id="IPR011006">
    <property type="entry name" value="CheY-like_superfamily"/>
</dbReference>
<dbReference type="AlphaFoldDB" id="A0A8J3N8Z2"/>
<dbReference type="InterPro" id="IPR016032">
    <property type="entry name" value="Sig_transdc_resp-reg_C-effctor"/>
</dbReference>
<dbReference type="Proteomes" id="UP000612808">
    <property type="component" value="Unassembled WGS sequence"/>
</dbReference>
<dbReference type="InterPro" id="IPR058245">
    <property type="entry name" value="NreC/VraR/RcsB-like_REC"/>
</dbReference>
<dbReference type="PROSITE" id="PS50110">
    <property type="entry name" value="RESPONSE_REGULATORY"/>
    <property type="match status" value="1"/>
</dbReference>
<evidence type="ECO:0000256" key="3">
    <source>
        <dbReference type="PROSITE-ProRule" id="PRU00169"/>
    </source>
</evidence>
<dbReference type="Gene3D" id="3.40.50.2300">
    <property type="match status" value="1"/>
</dbReference>
<dbReference type="Pfam" id="PF00196">
    <property type="entry name" value="GerE"/>
    <property type="match status" value="1"/>
</dbReference>
<evidence type="ECO:0000259" key="5">
    <source>
        <dbReference type="PROSITE" id="PS50110"/>
    </source>
</evidence>
<dbReference type="SMART" id="SM00421">
    <property type="entry name" value="HTH_LUXR"/>
    <property type="match status" value="1"/>
</dbReference>